<evidence type="ECO:0000256" key="1">
    <source>
        <dbReference type="SAM" id="Phobius"/>
    </source>
</evidence>
<dbReference type="PANTHER" id="PTHR36922">
    <property type="entry name" value="BLL2446 PROTEIN"/>
    <property type="match status" value="1"/>
</dbReference>
<keyword evidence="1" id="KW-0812">Transmembrane</keyword>
<gene>
    <name evidence="2" type="ORF">D1345_02705</name>
</gene>
<keyword evidence="1" id="KW-1133">Transmembrane helix</keyword>
<keyword evidence="1" id="KW-0472">Membrane</keyword>
<dbReference type="InterPro" id="IPR034660">
    <property type="entry name" value="DinB/YfiT-like"/>
</dbReference>
<dbReference type="PANTHER" id="PTHR36922:SF1">
    <property type="entry name" value="DUF1993 DOMAIN-CONTAINING PROTEIN"/>
    <property type="match status" value="1"/>
</dbReference>
<evidence type="ECO:0000313" key="2">
    <source>
        <dbReference type="EMBL" id="AXT45168.1"/>
    </source>
</evidence>
<protein>
    <submittedName>
        <fullName evidence="2">DUF1993 domain-containing protein</fullName>
    </submittedName>
</protein>
<name>A0AAD0RP44_9NEIS</name>
<dbReference type="RefSeq" id="WP_118266501.1">
    <property type="nucleotide sequence ID" value="NZ_CP031968.1"/>
</dbReference>
<dbReference type="SUPFAM" id="SSF109854">
    <property type="entry name" value="DinB/YfiT-like putative metalloenzymes"/>
    <property type="match status" value="1"/>
</dbReference>
<proteinExistence type="predicted"/>
<reference evidence="2 3" key="1">
    <citation type="submission" date="2018-08" db="EMBL/GenBank/DDBJ databases">
        <title>Complete genome sequence of JP2-74.</title>
        <authorList>
            <person name="Wu L."/>
        </authorList>
    </citation>
    <scope>NUCLEOTIDE SEQUENCE [LARGE SCALE GENOMIC DNA]</scope>
    <source>
        <strain evidence="2 3">JP2-74</strain>
    </source>
</reference>
<dbReference type="KEGG" id="crz:D1345_02705"/>
<dbReference type="Pfam" id="PF09351">
    <property type="entry name" value="DUF1993"/>
    <property type="match status" value="1"/>
</dbReference>
<dbReference type="InterPro" id="IPR018531">
    <property type="entry name" value="DUF1993"/>
</dbReference>
<feature type="transmembrane region" description="Helical" evidence="1">
    <location>
        <begin position="132"/>
        <end position="152"/>
    </location>
</feature>
<evidence type="ECO:0000313" key="3">
    <source>
        <dbReference type="Proteomes" id="UP000259465"/>
    </source>
</evidence>
<sequence length="168" mass="17992">MSVSMYQASVPALIRGLNNLSAILDKAAADAAARNIAPEVLLNARLAPDMFALTRQVQIASDSAKGCVARLAGVEVPSYADDEASFADLQQRIAKTVAFLQGFNAAQIDGSEAREVVLKVRGDEIRFSGQNYLLGFVLPNFYFHLTAAYAILRHNGVALGKMDYLGGV</sequence>
<dbReference type="AlphaFoldDB" id="A0AAD0RP44"/>
<dbReference type="EMBL" id="CP031968">
    <property type="protein sequence ID" value="AXT45168.1"/>
    <property type="molecule type" value="Genomic_DNA"/>
</dbReference>
<dbReference type="Gene3D" id="1.20.120.450">
    <property type="entry name" value="dinb family like domain"/>
    <property type="match status" value="1"/>
</dbReference>
<organism evidence="2 3">
    <name type="scientific">Chromobacterium rhizoryzae</name>
    <dbReference type="NCBI Taxonomy" id="1778675"/>
    <lineage>
        <taxon>Bacteria</taxon>
        <taxon>Pseudomonadati</taxon>
        <taxon>Pseudomonadota</taxon>
        <taxon>Betaproteobacteria</taxon>
        <taxon>Neisseriales</taxon>
        <taxon>Chromobacteriaceae</taxon>
        <taxon>Chromobacterium</taxon>
    </lineage>
</organism>
<keyword evidence="3" id="KW-1185">Reference proteome</keyword>
<dbReference type="Proteomes" id="UP000259465">
    <property type="component" value="Chromosome"/>
</dbReference>
<accession>A0AAD0RP44</accession>